<dbReference type="Proteomes" id="UP001153069">
    <property type="component" value="Unassembled WGS sequence"/>
</dbReference>
<sequence length="268" mass="29863">MPSSDSLRGCVVRVKVPVLVGTQSVVRTVSARVLIDLSTRFIVLTEAEYTEGKPMLFSVEEERTSLATQKVESAAMSKAECVSMLAAFLATKPDVDLVGVYFPFMDYVRQGELYGETHQAIVLYNAEEEGTAVMLANFLNGYHVERSDRIPLQPNHFMLGGQVAHNPPVSSGDVDVVKLFSLPVLDGSGNDTYWDWKMNKRVLKLRNGHGVRDAIVQRLLALAESDPLEYVEVDREKVGRVRASQVLIQRRDGECRRVHRVVIMQSGV</sequence>
<evidence type="ECO:0000313" key="2">
    <source>
        <dbReference type="Proteomes" id="UP001153069"/>
    </source>
</evidence>
<dbReference type="EMBL" id="CAICTM010000006">
    <property type="protein sequence ID" value="CAB9496593.1"/>
    <property type="molecule type" value="Genomic_DNA"/>
</dbReference>
<accession>A0A9N8D553</accession>
<organism evidence="1 2">
    <name type="scientific">Seminavis robusta</name>
    <dbReference type="NCBI Taxonomy" id="568900"/>
    <lineage>
        <taxon>Eukaryota</taxon>
        <taxon>Sar</taxon>
        <taxon>Stramenopiles</taxon>
        <taxon>Ochrophyta</taxon>
        <taxon>Bacillariophyta</taxon>
        <taxon>Bacillariophyceae</taxon>
        <taxon>Bacillariophycidae</taxon>
        <taxon>Naviculales</taxon>
        <taxon>Naviculaceae</taxon>
        <taxon>Seminavis</taxon>
    </lineage>
</organism>
<name>A0A9N8D553_9STRA</name>
<protein>
    <submittedName>
        <fullName evidence="1">Uncharacterized protein</fullName>
    </submittedName>
</protein>
<dbReference type="AlphaFoldDB" id="A0A9N8D553"/>
<proteinExistence type="predicted"/>
<keyword evidence="2" id="KW-1185">Reference proteome</keyword>
<comment type="caution">
    <text evidence="1">The sequence shown here is derived from an EMBL/GenBank/DDBJ whole genome shotgun (WGS) entry which is preliminary data.</text>
</comment>
<evidence type="ECO:0000313" key="1">
    <source>
        <dbReference type="EMBL" id="CAB9496593.1"/>
    </source>
</evidence>
<gene>
    <name evidence="1" type="ORF">SEMRO_6_G005640.1</name>
</gene>
<reference evidence="1" key="1">
    <citation type="submission" date="2020-06" db="EMBL/GenBank/DDBJ databases">
        <authorList>
            <consortium name="Plant Systems Biology data submission"/>
        </authorList>
    </citation>
    <scope>NUCLEOTIDE SEQUENCE</scope>
    <source>
        <strain evidence="1">D6</strain>
    </source>
</reference>